<protein>
    <submittedName>
        <fullName evidence="3">Uncharacterized protein</fullName>
    </submittedName>
</protein>
<feature type="chain" id="PRO_5046974013" evidence="2">
    <location>
        <begin position="21"/>
        <end position="365"/>
    </location>
</feature>
<evidence type="ECO:0000313" key="3">
    <source>
        <dbReference type="EMBL" id="KAL1859607.1"/>
    </source>
</evidence>
<sequence>MHSKYLFGVIFGWATSLTLAAPAPGELVFTPSEKGLKHRSKMQKRNPLIIQETIIEQPITIVQNQNLGVISQLAKIAEAEFASLVQSQFALVSQFEEIKNNIRINHFRARYSQVNTVIVTVTNVIDARDPSKVNKRYLVNQLLADNGFPDKQLVVMVTQAEEMTIAATPTLDLGRVLGTAASASAVSSATSAPIVSSFDPFAPFGQLNGSLILPYNTSAPKNALVLDDPANIVFPNARGGLFVESVDGFRSDCSTFGSRTSVFINLANVQLFSSFQEAAAAQLAGLELGTALPVIPAAVLAANPSLASAAALALQQGQNTTASTSSAAASRSSTASSSSSTATTTTKETAATTAKESASTAKASA</sequence>
<evidence type="ECO:0000256" key="2">
    <source>
        <dbReference type="SAM" id="SignalP"/>
    </source>
</evidence>
<name>A0ABR3WDY4_9PEZI</name>
<dbReference type="EMBL" id="JAZHXJ010000486">
    <property type="protein sequence ID" value="KAL1859607.1"/>
    <property type="molecule type" value="Genomic_DNA"/>
</dbReference>
<dbReference type="Proteomes" id="UP001586593">
    <property type="component" value="Unassembled WGS sequence"/>
</dbReference>
<keyword evidence="4" id="KW-1185">Reference proteome</keyword>
<gene>
    <name evidence="3" type="ORF">VTK73DRAFT_7522</name>
</gene>
<feature type="region of interest" description="Disordered" evidence="1">
    <location>
        <begin position="322"/>
        <end position="365"/>
    </location>
</feature>
<feature type="signal peptide" evidence="2">
    <location>
        <begin position="1"/>
        <end position="20"/>
    </location>
</feature>
<evidence type="ECO:0000313" key="4">
    <source>
        <dbReference type="Proteomes" id="UP001586593"/>
    </source>
</evidence>
<comment type="caution">
    <text evidence="3">The sequence shown here is derived from an EMBL/GenBank/DDBJ whole genome shotgun (WGS) entry which is preliminary data.</text>
</comment>
<accession>A0ABR3WDY4</accession>
<proteinExistence type="predicted"/>
<reference evidence="3 4" key="1">
    <citation type="journal article" date="2024" name="Commun. Biol.">
        <title>Comparative genomic analysis of thermophilic fungi reveals convergent evolutionary adaptations and gene losses.</title>
        <authorList>
            <person name="Steindorff A.S."/>
            <person name="Aguilar-Pontes M.V."/>
            <person name="Robinson A.J."/>
            <person name="Andreopoulos B."/>
            <person name="LaButti K."/>
            <person name="Kuo A."/>
            <person name="Mondo S."/>
            <person name="Riley R."/>
            <person name="Otillar R."/>
            <person name="Haridas S."/>
            <person name="Lipzen A."/>
            <person name="Grimwood J."/>
            <person name="Schmutz J."/>
            <person name="Clum A."/>
            <person name="Reid I.D."/>
            <person name="Moisan M.C."/>
            <person name="Butler G."/>
            <person name="Nguyen T.T.M."/>
            <person name="Dewar K."/>
            <person name="Conant G."/>
            <person name="Drula E."/>
            <person name="Henrissat B."/>
            <person name="Hansel C."/>
            <person name="Singer S."/>
            <person name="Hutchinson M.I."/>
            <person name="de Vries R.P."/>
            <person name="Natvig D.O."/>
            <person name="Powell A.J."/>
            <person name="Tsang A."/>
            <person name="Grigoriev I.V."/>
        </authorList>
    </citation>
    <scope>NUCLEOTIDE SEQUENCE [LARGE SCALE GENOMIC DNA]</scope>
    <source>
        <strain evidence="3 4">ATCC 24622</strain>
    </source>
</reference>
<evidence type="ECO:0000256" key="1">
    <source>
        <dbReference type="SAM" id="MobiDB-lite"/>
    </source>
</evidence>
<organism evidence="3 4">
    <name type="scientific">Phialemonium thermophilum</name>
    <dbReference type="NCBI Taxonomy" id="223376"/>
    <lineage>
        <taxon>Eukaryota</taxon>
        <taxon>Fungi</taxon>
        <taxon>Dikarya</taxon>
        <taxon>Ascomycota</taxon>
        <taxon>Pezizomycotina</taxon>
        <taxon>Sordariomycetes</taxon>
        <taxon>Sordariomycetidae</taxon>
        <taxon>Cephalothecales</taxon>
        <taxon>Cephalothecaceae</taxon>
        <taxon>Phialemonium</taxon>
    </lineage>
</organism>
<keyword evidence="2" id="KW-0732">Signal</keyword>